<name>A0A5N5LLW6_PANHP</name>
<evidence type="ECO:0000256" key="1">
    <source>
        <dbReference type="SAM" id="MobiDB-lite"/>
    </source>
</evidence>
<proteinExistence type="predicted"/>
<feature type="region of interest" description="Disordered" evidence="1">
    <location>
        <begin position="523"/>
        <end position="546"/>
    </location>
</feature>
<feature type="chain" id="PRO_5024331960" evidence="2">
    <location>
        <begin position="24"/>
        <end position="759"/>
    </location>
</feature>
<reference evidence="3 4" key="1">
    <citation type="submission" date="2019-06" db="EMBL/GenBank/DDBJ databases">
        <title>A chromosome-scale genome assembly of the striped catfish, Pangasianodon hypophthalmus.</title>
        <authorList>
            <person name="Wen M."/>
            <person name="Zahm M."/>
            <person name="Roques C."/>
            <person name="Cabau C."/>
            <person name="Klopp C."/>
            <person name="Donnadieu C."/>
            <person name="Jouanno E."/>
            <person name="Avarre J.-C."/>
            <person name="Campet M."/>
            <person name="Ha T.T.T."/>
            <person name="Dugue R."/>
            <person name="Lampietro C."/>
            <person name="Louis A."/>
            <person name="Herpin A."/>
            <person name="Echchiki A."/>
            <person name="Berthelot C."/>
            <person name="Parey E."/>
            <person name="Roest-Crollius H."/>
            <person name="Braasch I."/>
            <person name="Postlethwait J."/>
            <person name="Bobe J."/>
            <person name="Montfort J."/>
            <person name="Bouchez O."/>
            <person name="Begum T."/>
            <person name="Schartl M."/>
            <person name="Guiguen Y."/>
        </authorList>
    </citation>
    <scope>NUCLEOTIDE SEQUENCE [LARGE SCALE GENOMIC DNA]</scope>
    <source>
        <strain evidence="3 4">Indonesia</strain>
        <tissue evidence="3">Blood</tissue>
    </source>
</reference>
<feature type="compositionally biased region" description="Polar residues" evidence="1">
    <location>
        <begin position="162"/>
        <end position="190"/>
    </location>
</feature>
<feature type="compositionally biased region" description="Low complexity" evidence="1">
    <location>
        <begin position="252"/>
        <end position="270"/>
    </location>
</feature>
<keyword evidence="4" id="KW-1185">Reference proteome</keyword>
<evidence type="ECO:0000313" key="3">
    <source>
        <dbReference type="EMBL" id="KAB5543804.1"/>
    </source>
</evidence>
<gene>
    <name evidence="3" type="ORF">PHYPO_G00083840</name>
</gene>
<comment type="caution">
    <text evidence="3">The sequence shown here is derived from an EMBL/GenBank/DDBJ whole genome shotgun (WGS) entry which is preliminary data.</text>
</comment>
<feature type="region of interest" description="Disordered" evidence="1">
    <location>
        <begin position="375"/>
        <end position="403"/>
    </location>
</feature>
<feature type="region of interest" description="Disordered" evidence="1">
    <location>
        <begin position="157"/>
        <end position="190"/>
    </location>
</feature>
<evidence type="ECO:0000313" key="4">
    <source>
        <dbReference type="Proteomes" id="UP000327468"/>
    </source>
</evidence>
<protein>
    <submittedName>
        <fullName evidence="3">Uncharacterized protein</fullName>
    </submittedName>
</protein>
<dbReference type="AlphaFoldDB" id="A0A5N5LLW6"/>
<organism evidence="3 4">
    <name type="scientific">Pangasianodon hypophthalmus</name>
    <name type="common">Striped catfish</name>
    <name type="synonym">Helicophagus hypophthalmus</name>
    <dbReference type="NCBI Taxonomy" id="310915"/>
    <lineage>
        <taxon>Eukaryota</taxon>
        <taxon>Metazoa</taxon>
        <taxon>Chordata</taxon>
        <taxon>Craniata</taxon>
        <taxon>Vertebrata</taxon>
        <taxon>Euteleostomi</taxon>
        <taxon>Actinopterygii</taxon>
        <taxon>Neopterygii</taxon>
        <taxon>Teleostei</taxon>
        <taxon>Ostariophysi</taxon>
        <taxon>Siluriformes</taxon>
        <taxon>Pangasiidae</taxon>
        <taxon>Pangasianodon</taxon>
    </lineage>
</organism>
<dbReference type="EMBL" id="VFJC01000018">
    <property type="protein sequence ID" value="KAB5543804.1"/>
    <property type="molecule type" value="Genomic_DNA"/>
</dbReference>
<evidence type="ECO:0000256" key="2">
    <source>
        <dbReference type="SAM" id="SignalP"/>
    </source>
</evidence>
<feature type="region of interest" description="Disordered" evidence="1">
    <location>
        <begin position="245"/>
        <end position="273"/>
    </location>
</feature>
<feature type="compositionally biased region" description="Polar residues" evidence="1">
    <location>
        <begin position="526"/>
        <end position="538"/>
    </location>
</feature>
<dbReference type="Proteomes" id="UP000327468">
    <property type="component" value="Chromosome 17"/>
</dbReference>
<feature type="region of interest" description="Disordered" evidence="1">
    <location>
        <begin position="638"/>
        <end position="687"/>
    </location>
</feature>
<feature type="signal peptide" evidence="2">
    <location>
        <begin position="1"/>
        <end position="23"/>
    </location>
</feature>
<sequence>MSWAMKRLQLLSIALVLCGHINGFSVWNRTSIIDWQAGHSNVTGNQNFHLATPVQPFQLLSRKGANGNVGGGGGNSSSVMLTSEVQTAQHDSSFVQSSGGAAHGKPVLNAHSQAAPTIQRQNNYTAQSSRVYWYESLKPNNCGPSLSQSWPVKAQYAPGFQRPSSSQSAGTTNQVSGSQTQSLYQPSSTTQVLTGQSATSLAQSSGESTLYQGQASSGYNISQDWRIIPYSQSVANINQVSGSQTQPLYQPGTTAQVSASQSASTSQAQGSYGGESSGHAKWYSILQGQTIPSSSQSAITTNQISGFQTQSSYQPSSATQVLAGQSASTPQAQASGASLYQGLSFGGYLTSQGQSIPSSSQSVVTTNQISGFQSQSLYRPSSTTPVLAGQSASTPQAQSSGASTLYTGLPSGSYLTSQNRRMLSSSHTAVNTEQISGFQSHSYQPSLTTQVVESQSSSSFQAQGSYGAESSRPAKWYNILWGQNIPSSSQVYGFQTQSLYQPSSTAQVSTGISASMSQAQSSGASTLYQGPTSGRNMTSQDQSIPSSSQSVVTTNQISGFQNQTFQPNTTTQALVGHSASTSRVQGTYQAAKWHMINPSGFRTWLLNTAISPSLSSDTQTKSANNILPFLNQSAGTSAMSQNNVHSPAFPTSTQFSPIPQTAASPSVSLAKPSQQTQGSMVQSGIASLATSQTSPHVASTSQGTDIYAAVPSQGASQNIAGISFQGALPQVRHDQHSPVCNFPLGFCMSSQGAANNKFV</sequence>
<keyword evidence="2" id="KW-0732">Signal</keyword>
<accession>A0A5N5LLW6</accession>